<dbReference type="InterPro" id="IPR025944">
    <property type="entry name" value="Sigma_54_int_dom_CS"/>
</dbReference>
<evidence type="ECO:0000259" key="5">
    <source>
        <dbReference type="PROSITE" id="PS50045"/>
    </source>
</evidence>
<evidence type="ECO:0000256" key="2">
    <source>
        <dbReference type="ARBA" id="ARBA00022840"/>
    </source>
</evidence>
<dbReference type="Gene3D" id="3.40.50.300">
    <property type="entry name" value="P-loop containing nucleotide triphosphate hydrolases"/>
    <property type="match status" value="1"/>
</dbReference>
<dbReference type="Gene3D" id="1.10.8.60">
    <property type="match status" value="1"/>
</dbReference>
<sequence>MSRQPFHLHELGRDVYARVGNGTTPHLPSLLSKPTADVRELAAVFALNRAIGGANTVTELETAVAGWAKTQLGCDDAKFLDMEAAWPNGRDQEAVLEVRTGADGGTIFVPAHGASAGWMSFTTSAPVDGAKDSLCELLVLAGAICGARWAQIAKLRVVQEESDTFRRQAIGSARAFLGTSAGAEEIAHAIPRLAISDAAVLLLGEVGVGKRFVARLIHESGPRKNEPLRIVNCAAIVENGKESGFKTAERGTLLLDGVGELPLASQDQLLHLLEAKELDARVLATSHRDLEERIAAGAFRGDLYSRISGFKIEIPPLRERRDDIALLATRMLTDLAESSGRRVRGFSPAALESLQRYPWPGNVRELRNAIERALALGNGARIEASELPAVLGDENDGGWVELPMNEDRLNERNREAALRRCAGNKTRAAALLGIRRARLYKK</sequence>
<dbReference type="Proteomes" id="UP001379533">
    <property type="component" value="Chromosome"/>
</dbReference>
<dbReference type="EMBL" id="CP089982">
    <property type="protein sequence ID" value="WXA98347.1"/>
    <property type="molecule type" value="Genomic_DNA"/>
</dbReference>
<evidence type="ECO:0000256" key="3">
    <source>
        <dbReference type="ARBA" id="ARBA00023015"/>
    </source>
</evidence>
<gene>
    <name evidence="6" type="ORF">LZC95_16105</name>
</gene>
<evidence type="ECO:0000313" key="6">
    <source>
        <dbReference type="EMBL" id="WXA98347.1"/>
    </source>
</evidence>
<keyword evidence="2" id="KW-0067">ATP-binding</keyword>
<dbReference type="Pfam" id="PF00158">
    <property type="entry name" value="Sigma54_activat"/>
    <property type="match status" value="1"/>
</dbReference>
<protein>
    <submittedName>
        <fullName evidence="6">Sigma 54-interacting transcriptional regulator</fullName>
    </submittedName>
</protein>
<dbReference type="InterPro" id="IPR027417">
    <property type="entry name" value="P-loop_NTPase"/>
</dbReference>
<keyword evidence="4" id="KW-0804">Transcription</keyword>
<reference evidence="6 7" key="1">
    <citation type="submission" date="2021-12" db="EMBL/GenBank/DDBJ databases">
        <title>Discovery of the Pendulisporaceae a myxobacterial family with distinct sporulation behavior and unique specialized metabolism.</title>
        <authorList>
            <person name="Garcia R."/>
            <person name="Popoff A."/>
            <person name="Bader C.D."/>
            <person name="Loehr J."/>
            <person name="Walesch S."/>
            <person name="Walt C."/>
            <person name="Boldt J."/>
            <person name="Bunk B."/>
            <person name="Haeckl F.J.F.P.J."/>
            <person name="Gunesch A.P."/>
            <person name="Birkelbach J."/>
            <person name="Nuebel U."/>
            <person name="Pietschmann T."/>
            <person name="Bach T."/>
            <person name="Mueller R."/>
        </authorList>
    </citation>
    <scope>NUCLEOTIDE SEQUENCE [LARGE SCALE GENOMIC DNA]</scope>
    <source>
        <strain evidence="6 7">MSr12523</strain>
    </source>
</reference>
<dbReference type="Pfam" id="PF25601">
    <property type="entry name" value="AAA_lid_14"/>
    <property type="match status" value="1"/>
</dbReference>
<dbReference type="SUPFAM" id="SSF52540">
    <property type="entry name" value="P-loop containing nucleoside triphosphate hydrolases"/>
    <property type="match status" value="1"/>
</dbReference>
<keyword evidence="3" id="KW-0805">Transcription regulation</keyword>
<name>A0ABZ2KL09_9BACT</name>
<dbReference type="PANTHER" id="PTHR32071:SF57">
    <property type="entry name" value="C4-DICARBOXYLATE TRANSPORT TRANSCRIPTIONAL REGULATORY PROTEIN DCTD"/>
    <property type="match status" value="1"/>
</dbReference>
<keyword evidence="7" id="KW-1185">Reference proteome</keyword>
<dbReference type="RefSeq" id="WP_394848960.1">
    <property type="nucleotide sequence ID" value="NZ_CP089982.1"/>
</dbReference>
<dbReference type="Pfam" id="PF02954">
    <property type="entry name" value="HTH_8"/>
    <property type="match status" value="1"/>
</dbReference>
<feature type="domain" description="Sigma-54 factor interaction" evidence="5">
    <location>
        <begin position="176"/>
        <end position="375"/>
    </location>
</feature>
<dbReference type="InterPro" id="IPR002078">
    <property type="entry name" value="Sigma_54_int"/>
</dbReference>
<proteinExistence type="predicted"/>
<accession>A0ABZ2KL09</accession>
<dbReference type="InterPro" id="IPR058031">
    <property type="entry name" value="AAA_lid_NorR"/>
</dbReference>
<evidence type="ECO:0000313" key="7">
    <source>
        <dbReference type="Proteomes" id="UP001379533"/>
    </source>
</evidence>
<dbReference type="PROSITE" id="PS50045">
    <property type="entry name" value="SIGMA54_INTERACT_4"/>
    <property type="match status" value="1"/>
</dbReference>
<dbReference type="Gene3D" id="1.10.10.60">
    <property type="entry name" value="Homeodomain-like"/>
    <property type="match status" value="1"/>
</dbReference>
<evidence type="ECO:0000256" key="1">
    <source>
        <dbReference type="ARBA" id="ARBA00022741"/>
    </source>
</evidence>
<dbReference type="PANTHER" id="PTHR32071">
    <property type="entry name" value="TRANSCRIPTIONAL REGULATORY PROTEIN"/>
    <property type="match status" value="1"/>
</dbReference>
<organism evidence="6 7">
    <name type="scientific">Pendulispora brunnea</name>
    <dbReference type="NCBI Taxonomy" id="2905690"/>
    <lineage>
        <taxon>Bacteria</taxon>
        <taxon>Pseudomonadati</taxon>
        <taxon>Myxococcota</taxon>
        <taxon>Myxococcia</taxon>
        <taxon>Myxococcales</taxon>
        <taxon>Sorangiineae</taxon>
        <taxon>Pendulisporaceae</taxon>
        <taxon>Pendulispora</taxon>
    </lineage>
</organism>
<dbReference type="InterPro" id="IPR002197">
    <property type="entry name" value="HTH_Fis"/>
</dbReference>
<dbReference type="CDD" id="cd00009">
    <property type="entry name" value="AAA"/>
    <property type="match status" value="1"/>
</dbReference>
<dbReference type="PROSITE" id="PS00688">
    <property type="entry name" value="SIGMA54_INTERACT_3"/>
    <property type="match status" value="1"/>
</dbReference>
<evidence type="ECO:0000256" key="4">
    <source>
        <dbReference type="ARBA" id="ARBA00023163"/>
    </source>
</evidence>
<keyword evidence="1" id="KW-0547">Nucleotide-binding</keyword>